<dbReference type="Gene3D" id="3.40.50.300">
    <property type="entry name" value="P-loop containing nucleotide triphosphate hydrolases"/>
    <property type="match status" value="1"/>
</dbReference>
<dbReference type="Proteomes" id="UP000184211">
    <property type="component" value="Unassembled WGS sequence"/>
</dbReference>
<evidence type="ECO:0000313" key="2">
    <source>
        <dbReference type="Proteomes" id="UP000184211"/>
    </source>
</evidence>
<protein>
    <recommendedName>
        <fullName evidence="3">Sulfotransferase family protein</fullName>
    </recommendedName>
</protein>
<sequence length="325" mass="36883">MAPTKRPRLILHVGLQKTGTTTIQSFLKSANEALGDAGFHYLHTGRTHIAHNAMIPMIRKGRGPGMAKRLIAEIEQHKGKVNVISSEMFFRGFIADYFAANFPSELLKDTRVVVYLRRQDKYAEAMWKQRVKNGRFQGTPQEYVSEHKSLNFKSKLDRFSEVFGDNNIVVRPFERAQFPGGNVLRDFAALCEIPDELVGNFENPASNATLSKEVTEELGRLRRSEADINTRQVIRTLGRIRPEGAIRSGDCYALDERRALMARFAESNEAIKERYCPELPQLFDTTDLENPDAYPIVSAALRRQRVKQAKEAIERALSEMKRLAG</sequence>
<name>A0A1M5J3M3_9RHOB</name>
<organism evidence="1 2">
    <name type="scientific">Cognatishimia maritima</name>
    <dbReference type="NCBI Taxonomy" id="870908"/>
    <lineage>
        <taxon>Bacteria</taxon>
        <taxon>Pseudomonadati</taxon>
        <taxon>Pseudomonadota</taxon>
        <taxon>Alphaproteobacteria</taxon>
        <taxon>Rhodobacterales</taxon>
        <taxon>Paracoccaceae</taxon>
        <taxon>Cognatishimia</taxon>
    </lineage>
</organism>
<evidence type="ECO:0000313" key="1">
    <source>
        <dbReference type="EMBL" id="SHG35164.1"/>
    </source>
</evidence>
<reference evidence="2" key="1">
    <citation type="submission" date="2016-11" db="EMBL/GenBank/DDBJ databases">
        <authorList>
            <person name="Varghese N."/>
            <person name="Submissions S."/>
        </authorList>
    </citation>
    <scope>NUCLEOTIDE SEQUENCE [LARGE SCALE GENOMIC DNA]</scope>
    <source>
        <strain evidence="2">DSM 28223</strain>
    </source>
</reference>
<keyword evidence="2" id="KW-1185">Reference proteome</keyword>
<evidence type="ECO:0008006" key="3">
    <source>
        <dbReference type="Google" id="ProtNLM"/>
    </source>
</evidence>
<gene>
    <name evidence="1" type="ORF">SAMN04488044_0536</name>
</gene>
<dbReference type="EMBL" id="FQWM01000001">
    <property type="protein sequence ID" value="SHG35164.1"/>
    <property type="molecule type" value="Genomic_DNA"/>
</dbReference>
<proteinExistence type="predicted"/>
<dbReference type="AlphaFoldDB" id="A0A1M5J3M3"/>
<dbReference type="SUPFAM" id="SSF52540">
    <property type="entry name" value="P-loop containing nucleoside triphosphate hydrolases"/>
    <property type="match status" value="1"/>
</dbReference>
<dbReference type="InterPro" id="IPR027417">
    <property type="entry name" value="P-loop_NTPase"/>
</dbReference>
<accession>A0A1M5J3M3</accession>
<dbReference type="STRING" id="870908.SAMN04488044_0536"/>